<sequence length="102" mass="11720">MCSQTIKNVTKNYLFLQKTGVDNEFVCPTIGKCCKNAFSRLSKSVNISTNTIRKSVIVNWLKQHNLRQVQYLAGHKYISSTERYVVKDLQQLKTSVIQCHPI</sequence>
<dbReference type="GO" id="GO:0006310">
    <property type="term" value="P:DNA recombination"/>
    <property type="evidence" value="ECO:0007669"/>
    <property type="project" value="UniProtKB-KW"/>
</dbReference>
<dbReference type="InterPro" id="IPR011010">
    <property type="entry name" value="DNA_brk_join_enz"/>
</dbReference>
<dbReference type="Gene3D" id="1.10.443.10">
    <property type="entry name" value="Intergrase catalytic core"/>
    <property type="match status" value="1"/>
</dbReference>
<proteinExistence type="predicted"/>
<keyword evidence="3" id="KW-1185">Reference proteome</keyword>
<evidence type="ECO:0000313" key="3">
    <source>
        <dbReference type="Proteomes" id="UP000238426"/>
    </source>
</evidence>
<organism evidence="2 3">
    <name type="scientific">Aurantibacter aestuarii</name>
    <dbReference type="NCBI Taxonomy" id="1266046"/>
    <lineage>
        <taxon>Bacteria</taxon>
        <taxon>Pseudomonadati</taxon>
        <taxon>Bacteroidota</taxon>
        <taxon>Flavobacteriia</taxon>
        <taxon>Flavobacteriales</taxon>
        <taxon>Flavobacteriaceae</taxon>
        <taxon>Aurantibacter</taxon>
    </lineage>
</organism>
<protein>
    <submittedName>
        <fullName evidence="2">Uncharacterized protein</fullName>
    </submittedName>
</protein>
<dbReference type="OrthoDB" id="1407105at2"/>
<dbReference type="SUPFAM" id="SSF56349">
    <property type="entry name" value="DNA breaking-rejoining enzymes"/>
    <property type="match status" value="1"/>
</dbReference>
<evidence type="ECO:0000313" key="2">
    <source>
        <dbReference type="EMBL" id="PSG90944.1"/>
    </source>
</evidence>
<dbReference type="InterPro" id="IPR013762">
    <property type="entry name" value="Integrase-like_cat_sf"/>
</dbReference>
<dbReference type="AlphaFoldDB" id="A0A2T1NES8"/>
<dbReference type="GO" id="GO:0003677">
    <property type="term" value="F:DNA binding"/>
    <property type="evidence" value="ECO:0007669"/>
    <property type="project" value="InterPro"/>
</dbReference>
<dbReference type="Proteomes" id="UP000238426">
    <property type="component" value="Unassembled WGS sequence"/>
</dbReference>
<name>A0A2T1NES8_9FLAO</name>
<reference evidence="2 3" key="1">
    <citation type="submission" date="2018-03" db="EMBL/GenBank/DDBJ databases">
        <title>Mesoflavibacter sp. HG37 and Mesoflavibacter sp. HG96 sp.nov., two marine bacteria isolated from seawater of Western Pacific Ocean.</title>
        <authorList>
            <person name="Cheng H."/>
            <person name="Wu Y.-H."/>
            <person name="Guo L.-L."/>
            <person name="Xu X.-W."/>
        </authorList>
    </citation>
    <scope>NUCLEOTIDE SEQUENCE [LARGE SCALE GENOMIC DNA]</scope>
    <source>
        <strain evidence="2 3">KCTC 32269</strain>
    </source>
</reference>
<gene>
    <name evidence="2" type="ORF">C7H52_05625</name>
</gene>
<comment type="caution">
    <text evidence="2">The sequence shown here is derived from an EMBL/GenBank/DDBJ whole genome shotgun (WGS) entry which is preliminary data.</text>
</comment>
<keyword evidence="1" id="KW-0233">DNA recombination</keyword>
<dbReference type="EMBL" id="PXOQ01000007">
    <property type="protein sequence ID" value="PSG90944.1"/>
    <property type="molecule type" value="Genomic_DNA"/>
</dbReference>
<evidence type="ECO:0000256" key="1">
    <source>
        <dbReference type="ARBA" id="ARBA00023172"/>
    </source>
</evidence>
<accession>A0A2T1NES8</accession>
<dbReference type="GO" id="GO:0015074">
    <property type="term" value="P:DNA integration"/>
    <property type="evidence" value="ECO:0007669"/>
    <property type="project" value="InterPro"/>
</dbReference>